<name>A0A8K0TK37_9PEZI</name>
<keyword evidence="3" id="KW-1185">Reference proteome</keyword>
<reference evidence="2" key="1">
    <citation type="journal article" date="2021" name="Nat. Commun.">
        <title>Genetic determinants of endophytism in the Arabidopsis root mycobiome.</title>
        <authorList>
            <person name="Mesny F."/>
            <person name="Miyauchi S."/>
            <person name="Thiergart T."/>
            <person name="Pickel B."/>
            <person name="Atanasova L."/>
            <person name="Karlsson M."/>
            <person name="Huettel B."/>
            <person name="Barry K.W."/>
            <person name="Haridas S."/>
            <person name="Chen C."/>
            <person name="Bauer D."/>
            <person name="Andreopoulos W."/>
            <person name="Pangilinan J."/>
            <person name="LaButti K."/>
            <person name="Riley R."/>
            <person name="Lipzen A."/>
            <person name="Clum A."/>
            <person name="Drula E."/>
            <person name="Henrissat B."/>
            <person name="Kohler A."/>
            <person name="Grigoriev I.V."/>
            <person name="Martin F.M."/>
            <person name="Hacquard S."/>
        </authorList>
    </citation>
    <scope>NUCLEOTIDE SEQUENCE</scope>
    <source>
        <strain evidence="2">MPI-CAGE-AT-0016</strain>
    </source>
</reference>
<dbReference type="AlphaFoldDB" id="A0A8K0TK37"/>
<proteinExistence type="predicted"/>
<evidence type="ECO:0000313" key="2">
    <source>
        <dbReference type="EMBL" id="KAH7367031.1"/>
    </source>
</evidence>
<gene>
    <name evidence="2" type="ORF">B0T11DRAFT_49848</name>
</gene>
<evidence type="ECO:0000256" key="1">
    <source>
        <dbReference type="SAM" id="MobiDB-lite"/>
    </source>
</evidence>
<evidence type="ECO:0000313" key="3">
    <source>
        <dbReference type="Proteomes" id="UP000813385"/>
    </source>
</evidence>
<protein>
    <submittedName>
        <fullName evidence="2">Uncharacterized protein</fullName>
    </submittedName>
</protein>
<accession>A0A8K0TK37</accession>
<sequence>MSCPAAPLPRASLSLVHGMRACFAGWQVQTKHRPEHHVVSARLHVRSRPVDQNGIPRNSISLPRHGPPPAARGRARKRPDVTRPILTQVPSFVRRDKPPLFVAPSKKKVKTWKMGRFTTESTLITGPRPCVRWPLARWLAGFWVPPGGIQI</sequence>
<dbReference type="Proteomes" id="UP000813385">
    <property type="component" value="Unassembled WGS sequence"/>
</dbReference>
<comment type="caution">
    <text evidence="2">The sequence shown here is derived from an EMBL/GenBank/DDBJ whole genome shotgun (WGS) entry which is preliminary data.</text>
</comment>
<dbReference type="EMBL" id="JAGPXD010000002">
    <property type="protein sequence ID" value="KAH7367031.1"/>
    <property type="molecule type" value="Genomic_DNA"/>
</dbReference>
<organism evidence="2 3">
    <name type="scientific">Plectosphaerella cucumerina</name>
    <dbReference type="NCBI Taxonomy" id="40658"/>
    <lineage>
        <taxon>Eukaryota</taxon>
        <taxon>Fungi</taxon>
        <taxon>Dikarya</taxon>
        <taxon>Ascomycota</taxon>
        <taxon>Pezizomycotina</taxon>
        <taxon>Sordariomycetes</taxon>
        <taxon>Hypocreomycetidae</taxon>
        <taxon>Glomerellales</taxon>
        <taxon>Plectosphaerellaceae</taxon>
        <taxon>Plectosphaerella</taxon>
    </lineage>
</organism>
<feature type="region of interest" description="Disordered" evidence="1">
    <location>
        <begin position="46"/>
        <end position="80"/>
    </location>
</feature>